<gene>
    <name evidence="12" type="ORF">VFH_III137240</name>
</gene>
<keyword evidence="13" id="KW-1185">Reference proteome</keyword>
<evidence type="ECO:0000256" key="4">
    <source>
        <dbReference type="ARBA" id="ARBA00022670"/>
    </source>
</evidence>
<feature type="transmembrane region" description="Helical" evidence="10">
    <location>
        <begin position="231"/>
        <end position="248"/>
    </location>
</feature>
<comment type="subcellular location">
    <subcellularLocation>
        <location evidence="2 10">Membrane</location>
        <topology evidence="2 10">Multi-pass membrane protein</topology>
    </subcellularLocation>
</comment>
<dbReference type="InterPro" id="IPR035952">
    <property type="entry name" value="Rhomboid-like_sf"/>
</dbReference>
<organism evidence="12 13">
    <name type="scientific">Vicia faba</name>
    <name type="common">Broad bean</name>
    <name type="synonym">Faba vulgaris</name>
    <dbReference type="NCBI Taxonomy" id="3906"/>
    <lineage>
        <taxon>Eukaryota</taxon>
        <taxon>Viridiplantae</taxon>
        <taxon>Streptophyta</taxon>
        <taxon>Embryophyta</taxon>
        <taxon>Tracheophyta</taxon>
        <taxon>Spermatophyta</taxon>
        <taxon>Magnoliopsida</taxon>
        <taxon>eudicotyledons</taxon>
        <taxon>Gunneridae</taxon>
        <taxon>Pentapetalae</taxon>
        <taxon>rosids</taxon>
        <taxon>fabids</taxon>
        <taxon>Fabales</taxon>
        <taxon>Fabaceae</taxon>
        <taxon>Papilionoideae</taxon>
        <taxon>50 kb inversion clade</taxon>
        <taxon>NPAAA clade</taxon>
        <taxon>Hologalegina</taxon>
        <taxon>IRL clade</taxon>
        <taxon>Fabeae</taxon>
        <taxon>Vicia</taxon>
    </lineage>
</organism>
<feature type="transmembrane region" description="Helical" evidence="10">
    <location>
        <begin position="178"/>
        <end position="199"/>
    </location>
</feature>
<comment type="catalytic activity">
    <reaction evidence="1 10">
        <text>Cleaves type-1 transmembrane domains using a catalytic dyad composed of serine and histidine that are contributed by different transmembrane domains.</text>
        <dbReference type="EC" id="3.4.21.105"/>
    </reaction>
</comment>
<reference evidence="12 13" key="1">
    <citation type="submission" date="2023-01" db="EMBL/GenBank/DDBJ databases">
        <authorList>
            <person name="Kreplak J."/>
        </authorList>
    </citation>
    <scope>NUCLEOTIDE SEQUENCE [LARGE SCALE GENOMIC DNA]</scope>
</reference>
<evidence type="ECO:0000313" key="12">
    <source>
        <dbReference type="EMBL" id="CAI8604530.1"/>
    </source>
</evidence>
<dbReference type="GO" id="GO:0005794">
    <property type="term" value="C:Golgi apparatus"/>
    <property type="evidence" value="ECO:0007669"/>
    <property type="project" value="UniProtKB-ARBA"/>
</dbReference>
<comment type="function">
    <text evidence="10">Serine protease involved in intramembrane proteolysis.</text>
</comment>
<comment type="similarity">
    <text evidence="3 10">Belongs to the peptidase S54 family.</text>
</comment>
<proteinExistence type="inferred from homology"/>
<evidence type="ECO:0000313" key="13">
    <source>
        <dbReference type="Proteomes" id="UP001157006"/>
    </source>
</evidence>
<keyword evidence="6 10" id="KW-0378">Hydrolase</keyword>
<evidence type="ECO:0000256" key="6">
    <source>
        <dbReference type="ARBA" id="ARBA00022801"/>
    </source>
</evidence>
<evidence type="ECO:0000256" key="1">
    <source>
        <dbReference type="ARBA" id="ARBA00000156"/>
    </source>
</evidence>
<evidence type="ECO:0000256" key="9">
    <source>
        <dbReference type="ARBA" id="ARBA00023136"/>
    </source>
</evidence>
<dbReference type="EC" id="3.4.21.105" evidence="10"/>
<evidence type="ECO:0000256" key="8">
    <source>
        <dbReference type="ARBA" id="ARBA00022989"/>
    </source>
</evidence>
<evidence type="ECO:0000256" key="7">
    <source>
        <dbReference type="ARBA" id="ARBA00022825"/>
    </source>
</evidence>
<feature type="transmembrane region" description="Helical" evidence="10">
    <location>
        <begin position="116"/>
        <end position="142"/>
    </location>
</feature>
<dbReference type="PANTHER" id="PTHR22936">
    <property type="entry name" value="RHOMBOID-RELATED"/>
    <property type="match status" value="1"/>
</dbReference>
<keyword evidence="7 10" id="KW-0720">Serine protease</keyword>
<dbReference type="InterPro" id="IPR002610">
    <property type="entry name" value="Peptidase_S54_rhomboid-like"/>
</dbReference>
<dbReference type="PANTHER" id="PTHR22936:SF86">
    <property type="entry name" value="RHOMBOID-LIKE PROTEIN 3"/>
    <property type="match status" value="1"/>
</dbReference>
<evidence type="ECO:0000256" key="3">
    <source>
        <dbReference type="ARBA" id="ARBA00009045"/>
    </source>
</evidence>
<feature type="transmembrane region" description="Helical" evidence="10">
    <location>
        <begin position="206"/>
        <end position="225"/>
    </location>
</feature>
<feature type="transmembrane region" description="Helical" evidence="10">
    <location>
        <begin position="40"/>
        <end position="59"/>
    </location>
</feature>
<sequence>MNSRRDVESGGGGTKITNNYFAVVNSTSYGYHADNHKNSWLVPVFVIFNVVVFIVAIAINNCPKDNFGFQGDCFPDFLGRFSFQPIRENPLIGPSSSTLTKMGALKWENIVHENQWWRILTCIWLHAGIIHLLLNMMCVVFISIRLQLGFLRMGLIYLLSGFGGSVLSSLFIQNSISVGASGALFGLLGAKLSELLANWTIYSEKLTALLDLLTIIVINLVIGIFPLVDNFAHIGGFATGLLLGFILLPRPRYGWLEQPCLPAGIRLKSKFKAYQYILGIVSLILLIVGLSIGLVMLFKGENGYDHCHWCHYLTCVPSVWECDKEN</sequence>
<dbReference type="SUPFAM" id="SSF144091">
    <property type="entry name" value="Rhomboid-like"/>
    <property type="match status" value="1"/>
</dbReference>
<feature type="transmembrane region" description="Helical" evidence="10">
    <location>
        <begin position="154"/>
        <end position="172"/>
    </location>
</feature>
<keyword evidence="4 10" id="KW-0645">Protease</keyword>
<evidence type="ECO:0000259" key="11">
    <source>
        <dbReference type="Pfam" id="PF01694"/>
    </source>
</evidence>
<feature type="transmembrane region" description="Helical" evidence="10">
    <location>
        <begin position="276"/>
        <end position="298"/>
    </location>
</feature>
<keyword evidence="5 10" id="KW-0812">Transmembrane</keyword>
<feature type="domain" description="Peptidase S54 rhomboid" evidence="11">
    <location>
        <begin position="114"/>
        <end position="249"/>
    </location>
</feature>
<dbReference type="GO" id="GO:0006508">
    <property type="term" value="P:proteolysis"/>
    <property type="evidence" value="ECO:0007669"/>
    <property type="project" value="UniProtKB-KW"/>
</dbReference>
<evidence type="ECO:0000256" key="5">
    <source>
        <dbReference type="ARBA" id="ARBA00022692"/>
    </source>
</evidence>
<dbReference type="Proteomes" id="UP001157006">
    <property type="component" value="Chromosome 3"/>
</dbReference>
<dbReference type="Gene3D" id="1.20.1540.10">
    <property type="entry name" value="Rhomboid-like"/>
    <property type="match status" value="1"/>
</dbReference>
<dbReference type="AlphaFoldDB" id="A0AAV1A6E2"/>
<name>A0AAV1A6E2_VICFA</name>
<dbReference type="EMBL" id="OX451738">
    <property type="protein sequence ID" value="CAI8604530.1"/>
    <property type="molecule type" value="Genomic_DNA"/>
</dbReference>
<dbReference type="Pfam" id="PF01694">
    <property type="entry name" value="Rhomboid"/>
    <property type="match status" value="1"/>
</dbReference>
<keyword evidence="9 10" id="KW-0472">Membrane</keyword>
<dbReference type="InterPro" id="IPR022764">
    <property type="entry name" value="Peptidase_S54_rhomboid_dom"/>
</dbReference>
<dbReference type="FunFam" id="1.20.1540.10:FF:000019">
    <property type="entry name" value="RHOMBOID-like protein"/>
    <property type="match status" value="1"/>
</dbReference>
<keyword evidence="8 10" id="KW-1133">Transmembrane helix</keyword>
<dbReference type="GO" id="GO:0016020">
    <property type="term" value="C:membrane"/>
    <property type="evidence" value="ECO:0007669"/>
    <property type="project" value="UniProtKB-SubCell"/>
</dbReference>
<evidence type="ECO:0000256" key="2">
    <source>
        <dbReference type="ARBA" id="ARBA00004141"/>
    </source>
</evidence>
<protein>
    <recommendedName>
        <fullName evidence="10">RHOMBOID-like protein</fullName>
        <ecNumber evidence="10">3.4.21.105</ecNumber>
    </recommendedName>
</protein>
<dbReference type="GO" id="GO:0004252">
    <property type="term" value="F:serine-type endopeptidase activity"/>
    <property type="evidence" value="ECO:0007669"/>
    <property type="project" value="InterPro"/>
</dbReference>
<accession>A0AAV1A6E2</accession>
<evidence type="ECO:0000256" key="10">
    <source>
        <dbReference type="RuleBase" id="RU362115"/>
    </source>
</evidence>